<dbReference type="RefSeq" id="WP_043125931.1">
    <property type="nucleotide sequence ID" value="NZ_JTDL01000141.1"/>
</dbReference>
<dbReference type="STRING" id="1338436.LK10_16605"/>
<reference evidence="1 2" key="1">
    <citation type="submission" date="2014-09" db="EMBL/GenBank/DDBJ databases">
        <title>Genome sequence of Sinomonas sp. MUSC 117.</title>
        <authorList>
            <person name="Lee L.-H."/>
        </authorList>
    </citation>
    <scope>NUCLEOTIDE SEQUENCE [LARGE SCALE GENOMIC DNA]</scope>
    <source>
        <strain evidence="1 2">MUSC 117</strain>
    </source>
</reference>
<comment type="caution">
    <text evidence="1">The sequence shown here is derived from an EMBL/GenBank/DDBJ whole genome shotgun (WGS) entry which is preliminary data.</text>
</comment>
<evidence type="ECO:0000313" key="2">
    <source>
        <dbReference type="Proteomes" id="UP000030982"/>
    </source>
</evidence>
<evidence type="ECO:0000313" key="1">
    <source>
        <dbReference type="EMBL" id="KHL01464.1"/>
    </source>
</evidence>
<keyword evidence="2" id="KW-1185">Reference proteome</keyword>
<organism evidence="1 2">
    <name type="scientific">Sinomonas humi</name>
    <dbReference type="NCBI Taxonomy" id="1338436"/>
    <lineage>
        <taxon>Bacteria</taxon>
        <taxon>Bacillati</taxon>
        <taxon>Actinomycetota</taxon>
        <taxon>Actinomycetes</taxon>
        <taxon>Micrococcales</taxon>
        <taxon>Micrococcaceae</taxon>
        <taxon>Sinomonas</taxon>
    </lineage>
</organism>
<proteinExistence type="predicted"/>
<dbReference type="OrthoDB" id="9888014at2"/>
<protein>
    <submittedName>
        <fullName evidence="1">Uncharacterized protein</fullName>
    </submittedName>
</protein>
<dbReference type="EMBL" id="JTDL01000141">
    <property type="protein sequence ID" value="KHL01464.1"/>
    <property type="molecule type" value="Genomic_DNA"/>
</dbReference>
<dbReference type="Proteomes" id="UP000030982">
    <property type="component" value="Unassembled WGS sequence"/>
</dbReference>
<accession>A0A0B2AD23</accession>
<gene>
    <name evidence="1" type="ORF">LK10_16605</name>
</gene>
<dbReference type="AlphaFoldDB" id="A0A0B2AD23"/>
<sequence>MQCRHDEALLRAGQESLARVEAEVGEAKAAQRRADDVEWEGAAGDSFRARTAFIAAELTAVTLGITALGCLLASVQGELRACEASRSSSATAPDGLATSAHHLPVTSVQGPLLPIAPSGPLLPQVARAPLLPYHSSFPAPPMTGGAGGQELCR</sequence>
<name>A0A0B2AD23_9MICC</name>